<evidence type="ECO:0000256" key="1">
    <source>
        <dbReference type="ARBA" id="ARBA00004479"/>
    </source>
</evidence>
<dbReference type="SUPFAM" id="SSF52058">
    <property type="entry name" value="L domain-like"/>
    <property type="match status" value="1"/>
</dbReference>
<reference evidence="7 8" key="1">
    <citation type="submission" date="2023-10" db="EMBL/GenBank/DDBJ databases">
        <title>Genome-Wide Identification Analysis in wild type Solanum Pinnatisectum Reveals Some Genes Defensing Phytophthora Infestans.</title>
        <authorList>
            <person name="Sun C."/>
        </authorList>
    </citation>
    <scope>NUCLEOTIDE SEQUENCE [LARGE SCALE GENOMIC DNA]</scope>
    <source>
        <strain evidence="7">LQN</strain>
        <tissue evidence="7">Leaf</tissue>
    </source>
</reference>
<keyword evidence="2" id="KW-0812">Transmembrane</keyword>
<dbReference type="AlphaFoldDB" id="A0AAV9LH92"/>
<protein>
    <submittedName>
        <fullName evidence="7">Uncharacterized protein</fullName>
    </submittedName>
</protein>
<dbReference type="Gene3D" id="3.80.10.10">
    <property type="entry name" value="Ribonuclease Inhibitor"/>
    <property type="match status" value="1"/>
</dbReference>
<dbReference type="InterPro" id="IPR001611">
    <property type="entry name" value="Leu-rich_rpt"/>
</dbReference>
<gene>
    <name evidence="7" type="ORF">R3W88_027458</name>
</gene>
<keyword evidence="8" id="KW-1185">Reference proteome</keyword>
<keyword evidence="5" id="KW-0472">Membrane</keyword>
<evidence type="ECO:0000256" key="6">
    <source>
        <dbReference type="ARBA" id="ARBA00023180"/>
    </source>
</evidence>
<dbReference type="EMBL" id="JAWPEI010000006">
    <property type="protein sequence ID" value="KAK4724679.1"/>
    <property type="molecule type" value="Genomic_DNA"/>
</dbReference>
<name>A0AAV9LH92_9SOLN</name>
<dbReference type="Proteomes" id="UP001311915">
    <property type="component" value="Unassembled WGS sequence"/>
</dbReference>
<dbReference type="PANTHER" id="PTHR48061:SF19">
    <property type="entry name" value="RECEPTOR-LIKE PROTEIN 12"/>
    <property type="match status" value="1"/>
</dbReference>
<comment type="subcellular location">
    <subcellularLocation>
        <location evidence="1">Membrane</location>
        <topology evidence="1">Single-pass type I membrane protein</topology>
    </subcellularLocation>
</comment>
<evidence type="ECO:0000313" key="7">
    <source>
        <dbReference type="EMBL" id="KAK4724679.1"/>
    </source>
</evidence>
<dbReference type="InterPro" id="IPR032675">
    <property type="entry name" value="LRR_dom_sf"/>
</dbReference>
<evidence type="ECO:0000256" key="5">
    <source>
        <dbReference type="ARBA" id="ARBA00023136"/>
    </source>
</evidence>
<dbReference type="PROSITE" id="PS51450">
    <property type="entry name" value="LRR"/>
    <property type="match status" value="1"/>
</dbReference>
<evidence type="ECO:0000313" key="8">
    <source>
        <dbReference type="Proteomes" id="UP001311915"/>
    </source>
</evidence>
<accession>A0AAV9LH92</accession>
<evidence type="ECO:0000256" key="3">
    <source>
        <dbReference type="ARBA" id="ARBA00022729"/>
    </source>
</evidence>
<evidence type="ECO:0000256" key="2">
    <source>
        <dbReference type="ARBA" id="ARBA00022692"/>
    </source>
</evidence>
<dbReference type="GO" id="GO:0016020">
    <property type="term" value="C:membrane"/>
    <property type="evidence" value="ECO:0007669"/>
    <property type="project" value="UniProtKB-SubCell"/>
</dbReference>
<dbReference type="PANTHER" id="PTHR48061">
    <property type="entry name" value="LEUCINE-RICH REPEAT RECEPTOR PROTEIN KINASE EMS1-LIKE-RELATED"/>
    <property type="match status" value="1"/>
</dbReference>
<sequence length="132" mass="14868">MKISLLLQLSFITMLVVLFLINFPVYGHCLGDQKALLLKLKNGLTFDSSLSTKLWPGVSCDQKGHVLVLELDNETIFRGLENPTSLFDLQYLEKLNLAYNHLNSIPMELSRLTKLTFLDLSNVALKLESGDL</sequence>
<organism evidence="7 8">
    <name type="scientific">Solanum pinnatisectum</name>
    <name type="common">tansyleaf nightshade</name>
    <dbReference type="NCBI Taxonomy" id="50273"/>
    <lineage>
        <taxon>Eukaryota</taxon>
        <taxon>Viridiplantae</taxon>
        <taxon>Streptophyta</taxon>
        <taxon>Embryophyta</taxon>
        <taxon>Tracheophyta</taxon>
        <taxon>Spermatophyta</taxon>
        <taxon>Magnoliopsida</taxon>
        <taxon>eudicotyledons</taxon>
        <taxon>Gunneridae</taxon>
        <taxon>Pentapetalae</taxon>
        <taxon>asterids</taxon>
        <taxon>lamiids</taxon>
        <taxon>Solanales</taxon>
        <taxon>Solanaceae</taxon>
        <taxon>Solanoideae</taxon>
        <taxon>Solaneae</taxon>
        <taxon>Solanum</taxon>
    </lineage>
</organism>
<dbReference type="InterPro" id="IPR046956">
    <property type="entry name" value="RLP23-like"/>
</dbReference>
<evidence type="ECO:0000256" key="4">
    <source>
        <dbReference type="ARBA" id="ARBA00022989"/>
    </source>
</evidence>
<comment type="caution">
    <text evidence="7">The sequence shown here is derived from an EMBL/GenBank/DDBJ whole genome shotgun (WGS) entry which is preliminary data.</text>
</comment>
<keyword evidence="6" id="KW-0325">Glycoprotein</keyword>
<proteinExistence type="predicted"/>
<keyword evidence="4" id="KW-1133">Transmembrane helix</keyword>
<keyword evidence="3" id="KW-0732">Signal</keyword>